<sequence length="340" mass="37999">MNTKQLLSLAVGALISTSLLATGKQEAINDVTDKMELQSADEVQVTASKERQLPETLSSGNIASQGYASAQSTFPGYSASNINDGDRNTTVGGNYSWANGHTYTADGRLPNWVQLSYRSERSFSKVVLYTSRGYELRDYDIQVRSGQNWITVVQQRGNTSVSRVHTFTPTNGTIIRVLALRGPNNQYIYGRVNELEVYEDAQNLALNATATAQSTFSGYSPSRVNDGNRNTRVGGAYSWANGHKYTPDGRLPQWLQLSFGRLERISKVVLYTSLGYEIKDYDIQVWNGNRWTTVVTQRGNTSVQRTHTFAPIYGSKLRVIGRRGPDNQYIYVRVNELEVY</sequence>
<dbReference type="Proteomes" id="UP000245790">
    <property type="component" value="Unassembled WGS sequence"/>
</dbReference>
<dbReference type="SUPFAM" id="SSF49785">
    <property type="entry name" value="Galactose-binding domain-like"/>
    <property type="match status" value="2"/>
</dbReference>
<dbReference type="Gene3D" id="2.60.120.260">
    <property type="entry name" value="Galactose-binding domain-like"/>
    <property type="match status" value="2"/>
</dbReference>
<dbReference type="AlphaFoldDB" id="A0A316FYR2"/>
<protein>
    <submittedName>
        <fullName evidence="3">F5/8 type C domain-containing protein</fullName>
    </submittedName>
</protein>
<accession>A0A316FYR2</accession>
<comment type="caution">
    <text evidence="3">The sequence shown here is derived from an EMBL/GenBank/DDBJ whole genome shotgun (WGS) entry which is preliminary data.</text>
</comment>
<keyword evidence="1" id="KW-0732">Signal</keyword>
<dbReference type="InterPro" id="IPR008979">
    <property type="entry name" value="Galactose-bd-like_sf"/>
</dbReference>
<organism evidence="3 4">
    <name type="scientific">Pleionea mediterranea</name>
    <dbReference type="NCBI Taxonomy" id="523701"/>
    <lineage>
        <taxon>Bacteria</taxon>
        <taxon>Pseudomonadati</taxon>
        <taxon>Pseudomonadota</taxon>
        <taxon>Gammaproteobacteria</taxon>
        <taxon>Oceanospirillales</taxon>
        <taxon>Pleioneaceae</taxon>
        <taxon>Pleionea</taxon>
    </lineage>
</organism>
<dbReference type="RefSeq" id="WP_109761901.1">
    <property type="nucleotide sequence ID" value="NZ_QGGU01000002.1"/>
</dbReference>
<evidence type="ECO:0000256" key="1">
    <source>
        <dbReference type="SAM" id="SignalP"/>
    </source>
</evidence>
<evidence type="ECO:0000313" key="3">
    <source>
        <dbReference type="EMBL" id="PWK53844.1"/>
    </source>
</evidence>
<name>A0A316FYR2_9GAMM</name>
<keyword evidence="4" id="KW-1185">Reference proteome</keyword>
<dbReference type="PROSITE" id="PS50022">
    <property type="entry name" value="FA58C_3"/>
    <property type="match status" value="1"/>
</dbReference>
<dbReference type="OrthoDB" id="2483993at2"/>
<proteinExistence type="predicted"/>
<evidence type="ECO:0000259" key="2">
    <source>
        <dbReference type="PROSITE" id="PS50022"/>
    </source>
</evidence>
<dbReference type="Pfam" id="PF00754">
    <property type="entry name" value="F5_F8_type_C"/>
    <property type="match status" value="2"/>
</dbReference>
<evidence type="ECO:0000313" key="4">
    <source>
        <dbReference type="Proteomes" id="UP000245790"/>
    </source>
</evidence>
<feature type="chain" id="PRO_5016365957" evidence="1">
    <location>
        <begin position="22"/>
        <end position="340"/>
    </location>
</feature>
<gene>
    <name evidence="3" type="ORF">C8D97_102234</name>
</gene>
<feature type="domain" description="F5/8 type C" evidence="2">
    <location>
        <begin position="199"/>
        <end position="340"/>
    </location>
</feature>
<dbReference type="EMBL" id="QGGU01000002">
    <property type="protein sequence ID" value="PWK53844.1"/>
    <property type="molecule type" value="Genomic_DNA"/>
</dbReference>
<feature type="signal peptide" evidence="1">
    <location>
        <begin position="1"/>
        <end position="21"/>
    </location>
</feature>
<reference evidence="3 4" key="1">
    <citation type="submission" date="2018-05" db="EMBL/GenBank/DDBJ databases">
        <title>Genomic Encyclopedia of Type Strains, Phase IV (KMG-IV): sequencing the most valuable type-strain genomes for metagenomic binning, comparative biology and taxonomic classification.</title>
        <authorList>
            <person name="Goeker M."/>
        </authorList>
    </citation>
    <scope>NUCLEOTIDE SEQUENCE [LARGE SCALE GENOMIC DNA]</scope>
    <source>
        <strain evidence="3 4">DSM 25350</strain>
    </source>
</reference>
<dbReference type="InterPro" id="IPR000421">
    <property type="entry name" value="FA58C"/>
</dbReference>